<dbReference type="GO" id="GO:0006260">
    <property type="term" value="P:DNA replication"/>
    <property type="evidence" value="ECO:0007669"/>
    <property type="project" value="InterPro"/>
</dbReference>
<dbReference type="AlphaFoldDB" id="A0A931NEM5"/>
<dbReference type="GO" id="GO:0003697">
    <property type="term" value="F:single-stranded DNA binding"/>
    <property type="evidence" value="ECO:0007669"/>
    <property type="project" value="InterPro"/>
</dbReference>
<dbReference type="GO" id="GO:0030894">
    <property type="term" value="C:replisome"/>
    <property type="evidence" value="ECO:0007669"/>
    <property type="project" value="InterPro"/>
</dbReference>
<dbReference type="Pfam" id="PF22657">
    <property type="entry name" value="SSB_1"/>
    <property type="match status" value="1"/>
</dbReference>
<dbReference type="Proteomes" id="UP000620139">
    <property type="component" value="Unassembled WGS sequence"/>
</dbReference>
<name>A0A931NEM5_9BURK</name>
<accession>A0A931NEM5</accession>
<dbReference type="RefSeq" id="WP_198101008.1">
    <property type="nucleotide sequence ID" value="NZ_JAEDAL010000005.1"/>
</dbReference>
<organism evidence="1 2">
    <name type="scientific">Inhella gelatinilytica</name>
    <dbReference type="NCBI Taxonomy" id="2795030"/>
    <lineage>
        <taxon>Bacteria</taxon>
        <taxon>Pseudomonadati</taxon>
        <taxon>Pseudomonadota</taxon>
        <taxon>Betaproteobacteria</taxon>
        <taxon>Burkholderiales</taxon>
        <taxon>Sphaerotilaceae</taxon>
        <taxon>Inhella</taxon>
    </lineage>
</organism>
<proteinExistence type="predicted"/>
<dbReference type="EMBL" id="JAEDAL010000005">
    <property type="protein sequence ID" value="MBH9553385.1"/>
    <property type="molecule type" value="Genomic_DNA"/>
</dbReference>
<dbReference type="NCBIfam" id="TIGR04418">
    <property type="entry name" value="PriB_gamma"/>
    <property type="match status" value="1"/>
</dbReference>
<protein>
    <submittedName>
        <fullName evidence="1">Primosomal replication protein N</fullName>
    </submittedName>
</protein>
<gene>
    <name evidence="1" type="primary">priB</name>
    <name evidence="1" type="ORF">I7X43_11065</name>
</gene>
<evidence type="ECO:0000313" key="1">
    <source>
        <dbReference type="EMBL" id="MBH9553385.1"/>
    </source>
</evidence>
<evidence type="ECO:0000313" key="2">
    <source>
        <dbReference type="Proteomes" id="UP000620139"/>
    </source>
</evidence>
<dbReference type="Gene3D" id="2.40.50.140">
    <property type="entry name" value="Nucleic acid-binding proteins"/>
    <property type="match status" value="1"/>
</dbReference>
<dbReference type="InterPro" id="IPR023646">
    <property type="entry name" value="Prisomal_replication_PriB"/>
</dbReference>
<sequence>MTLSARWVERAALRYTPAGMPALDLVLEHLGQTAEAGLLRKIELRVRAVALGPLARELQTVPADTQHLWSGFLAPARNGKGVVMHITGIQTVTPTNP</sequence>
<comment type="caution">
    <text evidence="1">The sequence shown here is derived from an EMBL/GenBank/DDBJ whole genome shotgun (WGS) entry which is preliminary data.</text>
</comment>
<reference evidence="1" key="1">
    <citation type="submission" date="2020-12" db="EMBL/GenBank/DDBJ databases">
        <title>The genome sequence of Inhella sp. 4Y17.</title>
        <authorList>
            <person name="Liu Y."/>
        </authorList>
    </citation>
    <scope>NUCLEOTIDE SEQUENCE</scope>
    <source>
        <strain evidence="1">4Y10</strain>
    </source>
</reference>
<keyword evidence="2" id="KW-1185">Reference proteome</keyword>
<dbReference type="SUPFAM" id="SSF50249">
    <property type="entry name" value="Nucleic acid-binding proteins"/>
    <property type="match status" value="1"/>
</dbReference>
<dbReference type="InterPro" id="IPR012340">
    <property type="entry name" value="NA-bd_OB-fold"/>
</dbReference>